<dbReference type="Gene3D" id="3.20.20.10">
    <property type="entry name" value="Alanine racemase"/>
    <property type="match status" value="1"/>
</dbReference>
<dbReference type="Pfam" id="PF01168">
    <property type="entry name" value="Ala_racemase_N"/>
    <property type="match status" value="1"/>
</dbReference>
<comment type="function">
    <text evidence="2">Pyridoxal 5'-phosphate (PLP)-binding protein, which is involved in PLP homeostasis.</text>
</comment>
<dbReference type="RefSeq" id="WP_079352239.1">
    <property type="nucleotide sequence ID" value="NZ_MXAO01000075.1"/>
</dbReference>
<proteinExistence type="inferred from homology"/>
<dbReference type="InterPro" id="IPR029066">
    <property type="entry name" value="PLP-binding_barrel"/>
</dbReference>
<reference evidence="6 7" key="1">
    <citation type="submission" date="2018-06" db="EMBL/GenBank/DDBJ databases">
        <authorList>
            <consortium name="Pathogen Informatics"/>
            <person name="Doyle S."/>
        </authorList>
    </citation>
    <scope>NUCLEOTIDE SEQUENCE [LARGE SCALE GENOMIC DNA]</scope>
    <source>
        <strain evidence="6 7">NCTC11091</strain>
    </source>
</reference>
<feature type="domain" description="Alanine racemase N-terminal" evidence="5">
    <location>
        <begin position="28"/>
        <end position="243"/>
    </location>
</feature>
<dbReference type="AlphaFoldDB" id="A0A378Q219"/>
<dbReference type="Proteomes" id="UP000255193">
    <property type="component" value="Unassembled WGS sequence"/>
</dbReference>
<dbReference type="NCBIfam" id="TIGR00044">
    <property type="entry name" value="YggS family pyridoxal phosphate-dependent enzyme"/>
    <property type="match status" value="1"/>
</dbReference>
<accession>A0A378Q219</accession>
<dbReference type="HAMAP" id="MF_02087">
    <property type="entry name" value="PLP_homeostasis"/>
    <property type="match status" value="1"/>
</dbReference>
<evidence type="ECO:0000256" key="1">
    <source>
        <dbReference type="ARBA" id="ARBA00022898"/>
    </source>
</evidence>
<dbReference type="InterPro" id="IPR011078">
    <property type="entry name" value="PyrdxlP_homeostasis"/>
</dbReference>
<gene>
    <name evidence="6" type="ORF">NCTC11091_00522</name>
</gene>
<evidence type="ECO:0000259" key="5">
    <source>
        <dbReference type="Pfam" id="PF01168"/>
    </source>
</evidence>
<dbReference type="GO" id="GO:0030170">
    <property type="term" value="F:pyridoxal phosphate binding"/>
    <property type="evidence" value="ECO:0007669"/>
    <property type="project" value="UniProtKB-UniRule"/>
</dbReference>
<keyword evidence="1 2" id="KW-0663">Pyridoxal phosphate</keyword>
<evidence type="ECO:0000313" key="7">
    <source>
        <dbReference type="Proteomes" id="UP000255193"/>
    </source>
</evidence>
<dbReference type="PROSITE" id="PS01211">
    <property type="entry name" value="UPF0001"/>
    <property type="match status" value="1"/>
</dbReference>
<dbReference type="CDD" id="cd06824">
    <property type="entry name" value="PLPDE_III_Yggs_like"/>
    <property type="match status" value="1"/>
</dbReference>
<feature type="modified residue" description="N6-(pyridoxal phosphate)lysine" evidence="2 3">
    <location>
        <position position="47"/>
    </location>
</feature>
<dbReference type="PIRSF" id="PIRSF004848">
    <property type="entry name" value="YBL036c_PLPDEIII"/>
    <property type="match status" value="1"/>
</dbReference>
<evidence type="ECO:0000313" key="6">
    <source>
        <dbReference type="EMBL" id="STY94752.1"/>
    </source>
</evidence>
<dbReference type="SUPFAM" id="SSF51419">
    <property type="entry name" value="PLP-binding barrel"/>
    <property type="match status" value="1"/>
</dbReference>
<evidence type="ECO:0000256" key="2">
    <source>
        <dbReference type="HAMAP-Rule" id="MF_02087"/>
    </source>
</evidence>
<dbReference type="PANTHER" id="PTHR10146:SF14">
    <property type="entry name" value="PYRIDOXAL PHOSPHATE HOMEOSTASIS PROTEIN"/>
    <property type="match status" value="1"/>
</dbReference>
<comment type="similarity">
    <text evidence="2 4">Belongs to the pyridoxal phosphate-binding protein YggS/PROSC family.</text>
</comment>
<sequence length="245" mass="27072">MATTDQLQLPDEQAAELVTRWQTAYEQVQTAAQTHHTVPVRLLAVSKTHPAAAVHTLAQAGQHEFGENYVQEAVEKITALSDKRYDGKALVWHFIGHIQRNKTKTIAAYFDWVHSVDSLLIAERLSRQRGEHGIATPLNVCIQLNIDDETSKSGCQPEELPELVRAISQLPNLRLRGLMIIPAKDSTSAFSRTRQLFDVVQDQHANPTDWDTLSMGMSADMTTAIAAGATIVRVGTAIFGQRPAK</sequence>
<evidence type="ECO:0000256" key="3">
    <source>
        <dbReference type="PIRSR" id="PIRSR004848-1"/>
    </source>
</evidence>
<evidence type="ECO:0000256" key="4">
    <source>
        <dbReference type="RuleBase" id="RU004514"/>
    </source>
</evidence>
<dbReference type="FunFam" id="3.20.20.10:FF:000018">
    <property type="entry name" value="Pyridoxal phosphate homeostasis protein"/>
    <property type="match status" value="1"/>
</dbReference>
<name>A0A378Q219_9GAMM</name>
<dbReference type="PANTHER" id="PTHR10146">
    <property type="entry name" value="PROLINE SYNTHETASE CO-TRANSCRIBED BACTERIAL HOMOLOG PROTEIN"/>
    <property type="match status" value="1"/>
</dbReference>
<protein>
    <recommendedName>
        <fullName evidence="2">Pyridoxal phosphate homeostasis protein</fullName>
        <shortName evidence="2">PLP homeostasis protein</shortName>
    </recommendedName>
</protein>
<organism evidence="6 7">
    <name type="scientific">Faucicola atlantae</name>
    <dbReference type="NCBI Taxonomy" id="34059"/>
    <lineage>
        <taxon>Bacteria</taxon>
        <taxon>Pseudomonadati</taxon>
        <taxon>Pseudomonadota</taxon>
        <taxon>Gammaproteobacteria</taxon>
        <taxon>Moraxellales</taxon>
        <taxon>Moraxellaceae</taxon>
        <taxon>Faucicola</taxon>
    </lineage>
</organism>
<dbReference type="InterPro" id="IPR001608">
    <property type="entry name" value="Ala_racemase_N"/>
</dbReference>
<comment type="cofactor">
    <cofactor evidence="3">
        <name>pyridoxal 5'-phosphate</name>
        <dbReference type="ChEBI" id="CHEBI:597326"/>
    </cofactor>
</comment>
<dbReference type="EMBL" id="UGQA01000001">
    <property type="protein sequence ID" value="STY94752.1"/>
    <property type="molecule type" value="Genomic_DNA"/>
</dbReference>